<dbReference type="EMBL" id="CAOQHR010000002">
    <property type="protein sequence ID" value="CAI6330686.1"/>
    <property type="molecule type" value="Genomic_DNA"/>
</dbReference>
<keyword evidence="3" id="KW-1185">Reference proteome</keyword>
<organism evidence="2 3">
    <name type="scientific">Periconia digitata</name>
    <dbReference type="NCBI Taxonomy" id="1303443"/>
    <lineage>
        <taxon>Eukaryota</taxon>
        <taxon>Fungi</taxon>
        <taxon>Dikarya</taxon>
        <taxon>Ascomycota</taxon>
        <taxon>Pezizomycotina</taxon>
        <taxon>Dothideomycetes</taxon>
        <taxon>Pleosporomycetidae</taxon>
        <taxon>Pleosporales</taxon>
        <taxon>Massarineae</taxon>
        <taxon>Periconiaceae</taxon>
        <taxon>Periconia</taxon>
    </lineage>
</organism>
<name>A0A9W4UAN6_9PLEO</name>
<evidence type="ECO:0000313" key="2">
    <source>
        <dbReference type="EMBL" id="CAI6330686.1"/>
    </source>
</evidence>
<sequence length="73" mass="8877">MDLSRRSILAISQLHNHRNFILLRLYNYHKFASARSHHNHHTRPIPFLPPKHSNKNPQQTIFHYYQKQYKTST</sequence>
<accession>A0A9W4UAN6</accession>
<evidence type="ECO:0000313" key="3">
    <source>
        <dbReference type="Proteomes" id="UP001152607"/>
    </source>
</evidence>
<reference evidence="2" key="1">
    <citation type="submission" date="2023-01" db="EMBL/GenBank/DDBJ databases">
        <authorList>
            <person name="Van Ghelder C."/>
            <person name="Rancurel C."/>
        </authorList>
    </citation>
    <scope>NUCLEOTIDE SEQUENCE</scope>
    <source>
        <strain evidence="2">CNCM I-4278</strain>
    </source>
</reference>
<dbReference type="Proteomes" id="UP001152607">
    <property type="component" value="Unassembled WGS sequence"/>
</dbReference>
<dbReference type="AlphaFoldDB" id="A0A9W4UAN6"/>
<proteinExistence type="predicted"/>
<protein>
    <submittedName>
        <fullName evidence="2">Uncharacterized protein</fullName>
    </submittedName>
</protein>
<comment type="caution">
    <text evidence="2">The sequence shown here is derived from an EMBL/GenBank/DDBJ whole genome shotgun (WGS) entry which is preliminary data.</text>
</comment>
<feature type="region of interest" description="Disordered" evidence="1">
    <location>
        <begin position="37"/>
        <end position="57"/>
    </location>
</feature>
<evidence type="ECO:0000256" key="1">
    <source>
        <dbReference type="SAM" id="MobiDB-lite"/>
    </source>
</evidence>
<gene>
    <name evidence="2" type="ORF">PDIGIT_LOCUS4285</name>
</gene>